<comment type="caution">
    <text evidence="1">The sequence shown here is derived from an EMBL/GenBank/DDBJ whole genome shotgun (WGS) entry which is preliminary data.</text>
</comment>
<dbReference type="AlphaFoldDB" id="A0AA36DK04"/>
<organism evidence="1 2">
    <name type="scientific">Cylicocyclus nassatus</name>
    <name type="common">Nematode worm</name>
    <dbReference type="NCBI Taxonomy" id="53992"/>
    <lineage>
        <taxon>Eukaryota</taxon>
        <taxon>Metazoa</taxon>
        <taxon>Ecdysozoa</taxon>
        <taxon>Nematoda</taxon>
        <taxon>Chromadorea</taxon>
        <taxon>Rhabditida</taxon>
        <taxon>Rhabditina</taxon>
        <taxon>Rhabditomorpha</taxon>
        <taxon>Strongyloidea</taxon>
        <taxon>Strongylidae</taxon>
        <taxon>Cylicocyclus</taxon>
    </lineage>
</organism>
<protein>
    <submittedName>
        <fullName evidence="1">Uncharacterized protein</fullName>
    </submittedName>
</protein>
<name>A0AA36DK04_CYLNA</name>
<reference evidence="1" key="1">
    <citation type="submission" date="2023-07" db="EMBL/GenBank/DDBJ databases">
        <authorList>
            <consortium name="CYATHOMIX"/>
        </authorList>
    </citation>
    <scope>NUCLEOTIDE SEQUENCE</scope>
    <source>
        <strain evidence="1">N/A</strain>
    </source>
</reference>
<evidence type="ECO:0000313" key="2">
    <source>
        <dbReference type="Proteomes" id="UP001176961"/>
    </source>
</evidence>
<dbReference type="Proteomes" id="UP001176961">
    <property type="component" value="Unassembled WGS sequence"/>
</dbReference>
<proteinExistence type="predicted"/>
<evidence type="ECO:0000313" key="1">
    <source>
        <dbReference type="EMBL" id="CAJ0588515.1"/>
    </source>
</evidence>
<dbReference type="EMBL" id="CATQJL010000001">
    <property type="protein sequence ID" value="CAJ0588515.1"/>
    <property type="molecule type" value="Genomic_DNA"/>
</dbReference>
<accession>A0AA36DK04</accession>
<keyword evidence="2" id="KW-1185">Reference proteome</keyword>
<gene>
    <name evidence="1" type="ORF">CYNAS_LOCUS498</name>
</gene>
<sequence>MACALKGVIVAELQARKRVDPHYPVPFILVCKRTIRLRIEKQYYTIEEAASRYSISTEAILQEKQRHNETLHSDARSTKRPMLAQAAQMPRFLSTNFIYSANVSAQSPSSEPIK</sequence>